<name>A0A5J5DWT7_9BIFI</name>
<evidence type="ECO:0000256" key="1">
    <source>
        <dbReference type="SAM" id="MobiDB-lite"/>
    </source>
</evidence>
<feature type="region of interest" description="Disordered" evidence="1">
    <location>
        <begin position="30"/>
        <end position="85"/>
    </location>
</feature>
<organism evidence="4 5">
    <name type="scientific">Bifidobacterium vespertilionis</name>
    <dbReference type="NCBI Taxonomy" id="2562524"/>
    <lineage>
        <taxon>Bacteria</taxon>
        <taxon>Bacillati</taxon>
        <taxon>Actinomycetota</taxon>
        <taxon>Actinomycetes</taxon>
        <taxon>Bifidobacteriales</taxon>
        <taxon>Bifidobacteriaceae</taxon>
        <taxon>Bifidobacterium</taxon>
    </lineage>
</organism>
<dbReference type="Proteomes" id="UP000345527">
    <property type="component" value="Unassembled WGS sequence"/>
</dbReference>
<evidence type="ECO:0000313" key="3">
    <source>
        <dbReference type="EMBL" id="KAA8821140.1"/>
    </source>
</evidence>
<feature type="compositionally biased region" description="Low complexity" evidence="1">
    <location>
        <begin position="36"/>
        <end position="45"/>
    </location>
</feature>
<feature type="compositionally biased region" description="Basic and acidic residues" evidence="1">
    <location>
        <begin position="58"/>
        <end position="74"/>
    </location>
</feature>
<dbReference type="GO" id="GO:0003677">
    <property type="term" value="F:DNA binding"/>
    <property type="evidence" value="ECO:0007669"/>
    <property type="project" value="InterPro"/>
</dbReference>
<evidence type="ECO:0000313" key="5">
    <source>
        <dbReference type="Proteomes" id="UP000345527"/>
    </source>
</evidence>
<feature type="domain" description="Transposase IS4-like" evidence="2">
    <location>
        <begin position="88"/>
        <end position="212"/>
    </location>
</feature>
<dbReference type="Proteomes" id="UP000374630">
    <property type="component" value="Unassembled WGS sequence"/>
</dbReference>
<keyword evidence="6" id="KW-1185">Reference proteome</keyword>
<reference evidence="5 6" key="1">
    <citation type="journal article" date="2019" name="Syst. Appl. Microbiol.">
        <title>Characterization of Bifidobacterium species in feaces of the Egyptian fruit bat: Description of B. vespertilionis sp. nov. and B. rousetti sp. nov.</title>
        <authorList>
            <person name="Modesto M."/>
            <person name="Satti M."/>
            <person name="Watanabe K."/>
            <person name="Puglisi E."/>
            <person name="Morelli L."/>
            <person name="Huang C.-H."/>
            <person name="Liou J.-S."/>
            <person name="Miyashita M."/>
            <person name="Tamura T."/>
            <person name="Saito S."/>
            <person name="Mori K."/>
            <person name="Huang L."/>
            <person name="Sciavilla P."/>
            <person name="Sandri C."/>
            <person name="Spiezio C."/>
            <person name="Vitali F."/>
            <person name="Cavalieri D."/>
            <person name="Perpetuini G."/>
            <person name="Tofalo R."/>
            <person name="Bonetti A."/>
            <person name="Arita M."/>
            <person name="Mattarelli P."/>
        </authorList>
    </citation>
    <scope>NUCLEOTIDE SEQUENCE [LARGE SCALE GENOMIC DNA]</scope>
    <source>
        <strain evidence="3 6">RST16</strain>
        <strain evidence="4 5">RST8</strain>
    </source>
</reference>
<dbReference type="GO" id="GO:0004803">
    <property type="term" value="F:transposase activity"/>
    <property type="evidence" value="ECO:0007669"/>
    <property type="project" value="InterPro"/>
</dbReference>
<dbReference type="EMBL" id="RZNZ01000005">
    <property type="protein sequence ID" value="KAA8821140.1"/>
    <property type="molecule type" value="Genomic_DNA"/>
</dbReference>
<comment type="caution">
    <text evidence="4">The sequence shown here is derived from an EMBL/GenBank/DDBJ whole genome shotgun (WGS) entry which is preliminary data.</text>
</comment>
<dbReference type="InterPro" id="IPR002559">
    <property type="entry name" value="Transposase_11"/>
</dbReference>
<dbReference type="EMBL" id="RZOA01000007">
    <property type="protein sequence ID" value="KAA8823674.1"/>
    <property type="molecule type" value="Genomic_DNA"/>
</dbReference>
<evidence type="ECO:0000259" key="2">
    <source>
        <dbReference type="Pfam" id="PF01609"/>
    </source>
</evidence>
<evidence type="ECO:0000313" key="4">
    <source>
        <dbReference type="EMBL" id="KAA8823674.1"/>
    </source>
</evidence>
<gene>
    <name evidence="4" type="ORF">EM848_04690</name>
    <name evidence="3" type="ORF">EMO90_04980</name>
</gene>
<proteinExistence type="predicted"/>
<sequence>MDVPHRRAVAGPARLLRQVDHRLPAVQPLVQERRGGAPVRRPAGGADHRGGGAGARHGLHEREGPPARHGRPEKGGPQCVGISRGGRNTKVHVVSDSESTLVEIHLSPGNEHDAAHGRVSMAALGPFMGARLLMDRAYEGDPTRLLAESFGLTPVVPPKRNRTDPWEYDRQAYKDRNIVERVFNRMKHYRKAATRYDRLDATFLANLQLILIAIQLKTPSKNKLV</sequence>
<dbReference type="GO" id="GO:0006313">
    <property type="term" value="P:DNA transposition"/>
    <property type="evidence" value="ECO:0007669"/>
    <property type="project" value="InterPro"/>
</dbReference>
<dbReference type="PANTHER" id="PTHR30007">
    <property type="entry name" value="PHP DOMAIN PROTEIN"/>
    <property type="match status" value="1"/>
</dbReference>
<accession>A0A5J5DWT7</accession>
<dbReference type="PANTHER" id="PTHR30007:SF1">
    <property type="entry name" value="BLR1914 PROTEIN"/>
    <property type="match status" value="1"/>
</dbReference>
<protein>
    <submittedName>
        <fullName evidence="4">IS5 family transposase</fullName>
    </submittedName>
</protein>
<dbReference type="NCBIfam" id="NF033580">
    <property type="entry name" value="transpos_IS5_3"/>
    <property type="match status" value="1"/>
</dbReference>
<evidence type="ECO:0000313" key="6">
    <source>
        <dbReference type="Proteomes" id="UP000374630"/>
    </source>
</evidence>
<dbReference type="OrthoDB" id="4546548at2"/>
<dbReference type="Pfam" id="PF01609">
    <property type="entry name" value="DDE_Tnp_1"/>
    <property type="match status" value="1"/>
</dbReference>
<dbReference type="AlphaFoldDB" id="A0A5J5DWT7"/>